<comment type="caution">
    <text evidence="2">The sequence shown here is derived from an EMBL/GenBank/DDBJ whole genome shotgun (WGS) entry which is preliminary data.</text>
</comment>
<evidence type="ECO:0000313" key="2">
    <source>
        <dbReference type="EMBL" id="MED6199847.1"/>
    </source>
</evidence>
<keyword evidence="3" id="KW-1185">Reference proteome</keyword>
<accession>A0ABU6XPL3</accession>
<protein>
    <submittedName>
        <fullName evidence="2">Uncharacterized protein</fullName>
    </submittedName>
</protein>
<reference evidence="2 3" key="1">
    <citation type="journal article" date="2023" name="Plants (Basel)">
        <title>Bridging the Gap: Combining Genomics and Transcriptomics Approaches to Understand Stylosanthes scabra, an Orphan Legume from the Brazilian Caatinga.</title>
        <authorList>
            <person name="Ferreira-Neto J.R.C."/>
            <person name="da Silva M.D."/>
            <person name="Binneck E."/>
            <person name="de Melo N.F."/>
            <person name="da Silva R.H."/>
            <person name="de Melo A.L.T.M."/>
            <person name="Pandolfi V."/>
            <person name="Bustamante F.O."/>
            <person name="Brasileiro-Vidal A.C."/>
            <person name="Benko-Iseppon A.M."/>
        </authorList>
    </citation>
    <scope>NUCLEOTIDE SEQUENCE [LARGE SCALE GENOMIC DNA]</scope>
    <source>
        <tissue evidence="2">Leaves</tissue>
    </source>
</reference>
<proteinExistence type="predicted"/>
<feature type="region of interest" description="Disordered" evidence="1">
    <location>
        <begin position="1"/>
        <end position="44"/>
    </location>
</feature>
<sequence length="169" mass="19404">MRSDGAGKRKGVPPCRRRGEESERSRWRERESERERGKRHHHRFPAATATRSCNRFQPRIHHAVDGRAAVHGRCHHHTRTEREDARWWLVTTMLSLLHCSAVACLSCLRRRHGREGRRAAFGFCSAKRERDDDDIVTAKDVVACCRARCPLPPLNSSKLTAGALWGHRS</sequence>
<evidence type="ECO:0000313" key="3">
    <source>
        <dbReference type="Proteomes" id="UP001341840"/>
    </source>
</evidence>
<name>A0ABU6XPL3_9FABA</name>
<gene>
    <name evidence="2" type="ORF">PIB30_079672</name>
</gene>
<dbReference type="EMBL" id="JASCZI010212585">
    <property type="protein sequence ID" value="MED6199847.1"/>
    <property type="molecule type" value="Genomic_DNA"/>
</dbReference>
<dbReference type="Proteomes" id="UP001341840">
    <property type="component" value="Unassembled WGS sequence"/>
</dbReference>
<evidence type="ECO:0000256" key="1">
    <source>
        <dbReference type="SAM" id="MobiDB-lite"/>
    </source>
</evidence>
<feature type="compositionally biased region" description="Basic and acidic residues" evidence="1">
    <location>
        <begin position="17"/>
        <end position="36"/>
    </location>
</feature>
<organism evidence="2 3">
    <name type="scientific">Stylosanthes scabra</name>
    <dbReference type="NCBI Taxonomy" id="79078"/>
    <lineage>
        <taxon>Eukaryota</taxon>
        <taxon>Viridiplantae</taxon>
        <taxon>Streptophyta</taxon>
        <taxon>Embryophyta</taxon>
        <taxon>Tracheophyta</taxon>
        <taxon>Spermatophyta</taxon>
        <taxon>Magnoliopsida</taxon>
        <taxon>eudicotyledons</taxon>
        <taxon>Gunneridae</taxon>
        <taxon>Pentapetalae</taxon>
        <taxon>rosids</taxon>
        <taxon>fabids</taxon>
        <taxon>Fabales</taxon>
        <taxon>Fabaceae</taxon>
        <taxon>Papilionoideae</taxon>
        <taxon>50 kb inversion clade</taxon>
        <taxon>dalbergioids sensu lato</taxon>
        <taxon>Dalbergieae</taxon>
        <taxon>Pterocarpus clade</taxon>
        <taxon>Stylosanthes</taxon>
    </lineage>
</organism>